<evidence type="ECO:0000256" key="1">
    <source>
        <dbReference type="SAM" id="MobiDB-lite"/>
    </source>
</evidence>
<dbReference type="EMBL" id="CP017754">
    <property type="protein sequence ID" value="AOZ06062.1"/>
    <property type="molecule type" value="Genomic_DNA"/>
</dbReference>
<name>A0ABM6F495_9BURK</name>
<sequence length="143" mass="16211">MTTIWTVVADGSRARVFQSNGRSRDFEEIQDLLNPLGRARDSQLRTDAQGRFAGKGEPSHSMSPRTDPAAKEHELFARWLGRFLDEARMARRFDKLRLAAAPRFLGRLRVHLGKQVRGMVMEEIPGGLCKLAAPEVRSRLARR</sequence>
<protein>
    <recommendedName>
        <fullName evidence="4">Host attachment protein</fullName>
    </recommendedName>
</protein>
<dbReference type="RefSeq" id="WP_071012322.1">
    <property type="nucleotide sequence ID" value="NZ_CP017754.1"/>
</dbReference>
<evidence type="ECO:0008006" key="4">
    <source>
        <dbReference type="Google" id="ProtNLM"/>
    </source>
</evidence>
<evidence type="ECO:0000313" key="3">
    <source>
        <dbReference type="Proteomes" id="UP000177515"/>
    </source>
</evidence>
<evidence type="ECO:0000313" key="2">
    <source>
        <dbReference type="EMBL" id="AOZ06062.1"/>
    </source>
</evidence>
<reference evidence="2 3" key="1">
    <citation type="submission" date="2016-10" db="EMBL/GenBank/DDBJ databases">
        <title>Complete genome sequences of three Cupriavidus strains isolated from various Malaysian environments.</title>
        <authorList>
            <person name="Abdullah A.A.-A."/>
            <person name="Shafie N.A.H."/>
            <person name="Lau N.S."/>
        </authorList>
    </citation>
    <scope>NUCLEOTIDE SEQUENCE [LARGE SCALE GENOMIC DNA]</scope>
    <source>
        <strain evidence="2 3">USMAA1020</strain>
    </source>
</reference>
<gene>
    <name evidence="2" type="ORF">BKK80_09615</name>
</gene>
<dbReference type="Proteomes" id="UP000177515">
    <property type="component" value="Chromosome 1"/>
</dbReference>
<feature type="region of interest" description="Disordered" evidence="1">
    <location>
        <begin position="40"/>
        <end position="68"/>
    </location>
</feature>
<dbReference type="Pfam" id="PF10116">
    <property type="entry name" value="Host_attach"/>
    <property type="match status" value="1"/>
</dbReference>
<keyword evidence="3" id="KW-1185">Reference proteome</keyword>
<dbReference type="InterPro" id="IPR019291">
    <property type="entry name" value="Host_attachment_protein"/>
</dbReference>
<organism evidence="2 3">
    <name type="scientific">Cupriavidus malaysiensis</name>
    <dbReference type="NCBI Taxonomy" id="367825"/>
    <lineage>
        <taxon>Bacteria</taxon>
        <taxon>Pseudomonadati</taxon>
        <taxon>Pseudomonadota</taxon>
        <taxon>Betaproteobacteria</taxon>
        <taxon>Burkholderiales</taxon>
        <taxon>Burkholderiaceae</taxon>
        <taxon>Cupriavidus</taxon>
    </lineage>
</organism>
<accession>A0ABM6F495</accession>
<proteinExistence type="predicted"/>